<dbReference type="AlphaFoldDB" id="A0A0F8YTB4"/>
<feature type="non-terminal residue" evidence="2">
    <location>
        <position position="395"/>
    </location>
</feature>
<sequence>KKYNMLAASYERRMRERGIHSGVKEHTVVVESDAEPIVNLPPIKLREYKARQVREGDKEAVILHTSDGHACKITPSYNEDVYIQRMDTLFDSTMAIVRLHRHMYPIRKLHIFNTGDNTQGENPFQGSTIGSVSRGARDQTTYVAYPAQVKLISSLKQEFEEVIVECIPGNHGWQKLSPETSREDLRLYDLLKVRFENTKGVTINIHEGFCAIVNVLGFKCFIFHGDGIPCQSGVPFFALDRKLKSWYMQYGGFNYAFGGHFHKRHTDEISSKLEYFMCGSLASDDEWALKKLGISSSPSQNIYGIHPQMGITWRYGLVVDREFLAEKLSDTYGKETSKGRSDMSTDLRDSERRPHRERNEDGIRLDHPGYEITYCKCERPIIHSRAVNIEPNCGR</sequence>
<dbReference type="SUPFAM" id="SSF56300">
    <property type="entry name" value="Metallo-dependent phosphatases"/>
    <property type="match status" value="1"/>
</dbReference>
<protein>
    <recommendedName>
        <fullName evidence="3">Calcineurin-like phosphoesterase domain-containing protein</fullName>
    </recommendedName>
</protein>
<reference evidence="2" key="1">
    <citation type="journal article" date="2015" name="Nature">
        <title>Complex archaea that bridge the gap between prokaryotes and eukaryotes.</title>
        <authorList>
            <person name="Spang A."/>
            <person name="Saw J.H."/>
            <person name="Jorgensen S.L."/>
            <person name="Zaremba-Niedzwiedzka K."/>
            <person name="Martijn J."/>
            <person name="Lind A.E."/>
            <person name="van Eijk R."/>
            <person name="Schleper C."/>
            <person name="Guy L."/>
            <person name="Ettema T.J."/>
        </authorList>
    </citation>
    <scope>NUCLEOTIDE SEQUENCE</scope>
</reference>
<feature type="non-terminal residue" evidence="2">
    <location>
        <position position="1"/>
    </location>
</feature>
<evidence type="ECO:0000256" key="1">
    <source>
        <dbReference type="SAM" id="MobiDB-lite"/>
    </source>
</evidence>
<comment type="caution">
    <text evidence="2">The sequence shown here is derived from an EMBL/GenBank/DDBJ whole genome shotgun (WGS) entry which is preliminary data.</text>
</comment>
<dbReference type="EMBL" id="LAZR01055159">
    <property type="protein sequence ID" value="KKK77010.1"/>
    <property type="molecule type" value="Genomic_DNA"/>
</dbReference>
<evidence type="ECO:0000313" key="2">
    <source>
        <dbReference type="EMBL" id="KKK77010.1"/>
    </source>
</evidence>
<name>A0A0F8YTB4_9ZZZZ</name>
<gene>
    <name evidence="2" type="ORF">LCGC14_2857900</name>
</gene>
<feature type="region of interest" description="Disordered" evidence="1">
    <location>
        <begin position="333"/>
        <end position="363"/>
    </location>
</feature>
<dbReference type="InterPro" id="IPR029052">
    <property type="entry name" value="Metallo-depent_PP-like"/>
</dbReference>
<proteinExistence type="predicted"/>
<organism evidence="2">
    <name type="scientific">marine sediment metagenome</name>
    <dbReference type="NCBI Taxonomy" id="412755"/>
    <lineage>
        <taxon>unclassified sequences</taxon>
        <taxon>metagenomes</taxon>
        <taxon>ecological metagenomes</taxon>
    </lineage>
</organism>
<evidence type="ECO:0008006" key="3">
    <source>
        <dbReference type="Google" id="ProtNLM"/>
    </source>
</evidence>
<accession>A0A0F8YTB4</accession>